<protein>
    <submittedName>
        <fullName evidence="3">Uncharacterized protein</fullName>
    </submittedName>
</protein>
<gene>
    <name evidence="3" type="ORF">PS645_04701</name>
</gene>
<dbReference type="Gene3D" id="3.30.2130.10">
    <property type="entry name" value="VC0802-like"/>
    <property type="match status" value="1"/>
</dbReference>
<evidence type="ECO:0000313" key="4">
    <source>
        <dbReference type="Proteomes" id="UP000325607"/>
    </source>
</evidence>
<name>A0A5E6WHD0_PSEFL</name>
<dbReference type="InterPro" id="IPR018717">
    <property type="entry name" value="DUF2241"/>
</dbReference>
<dbReference type="SUPFAM" id="SSF55021">
    <property type="entry name" value="ACT-like"/>
    <property type="match status" value="2"/>
</dbReference>
<dbReference type="PANTHER" id="PTHR39199">
    <property type="entry name" value="BLR5128 PROTEIN"/>
    <property type="match status" value="1"/>
</dbReference>
<dbReference type="InterPro" id="IPR045865">
    <property type="entry name" value="ACT-like_dom_sf"/>
</dbReference>
<evidence type="ECO:0000259" key="1">
    <source>
        <dbReference type="Pfam" id="PF10000"/>
    </source>
</evidence>
<dbReference type="InterPro" id="IPR027795">
    <property type="entry name" value="CASTOR_ACT_dom"/>
</dbReference>
<sequence>MSDQHDWFFLYMQELENGQQELSKQDIDMTGETSLVKLICSMSPQLNAGEYVFCTLSDEKMPTDVEIIGSFREQEGLTVILERSDAERAGFHFDYVAAWITLNVHSSLEAVGLTAAFASALAQAAISCNVVAGYFHDHLFVAQVDAERALHVLRDLAANAE</sequence>
<dbReference type="Pfam" id="PF13840">
    <property type="entry name" value="ACT_7"/>
    <property type="match status" value="1"/>
</dbReference>
<dbReference type="Proteomes" id="UP000325607">
    <property type="component" value="Unassembled WGS sequence"/>
</dbReference>
<dbReference type="PANTHER" id="PTHR39199:SF1">
    <property type="entry name" value="BLR5128 PROTEIN"/>
    <property type="match status" value="1"/>
</dbReference>
<dbReference type="AlphaFoldDB" id="A0A5E6WHD0"/>
<feature type="domain" description="DUF2241" evidence="1">
    <location>
        <begin position="30"/>
        <end position="97"/>
    </location>
</feature>
<accession>A0A5E6WHD0</accession>
<dbReference type="Pfam" id="PF10000">
    <property type="entry name" value="ACT_3"/>
    <property type="match status" value="1"/>
</dbReference>
<proteinExistence type="predicted"/>
<dbReference type="EMBL" id="CABVGX010000053">
    <property type="protein sequence ID" value="VVN28462.1"/>
    <property type="molecule type" value="Genomic_DNA"/>
</dbReference>
<evidence type="ECO:0000259" key="2">
    <source>
        <dbReference type="Pfam" id="PF13840"/>
    </source>
</evidence>
<feature type="domain" description="CASTOR ACT" evidence="2">
    <location>
        <begin position="98"/>
        <end position="155"/>
    </location>
</feature>
<reference evidence="3 4" key="1">
    <citation type="submission" date="2019-09" db="EMBL/GenBank/DDBJ databases">
        <authorList>
            <person name="Chandra G."/>
            <person name="Truman W A."/>
        </authorList>
    </citation>
    <scope>NUCLEOTIDE SEQUENCE [LARGE SCALE GENOMIC DNA]</scope>
    <source>
        <strain evidence="3">PS645</strain>
    </source>
</reference>
<evidence type="ECO:0000313" key="3">
    <source>
        <dbReference type="EMBL" id="VVN28462.1"/>
    </source>
</evidence>
<organism evidence="3 4">
    <name type="scientific">Pseudomonas fluorescens</name>
    <dbReference type="NCBI Taxonomy" id="294"/>
    <lineage>
        <taxon>Bacteria</taxon>
        <taxon>Pseudomonadati</taxon>
        <taxon>Pseudomonadota</taxon>
        <taxon>Gammaproteobacteria</taxon>
        <taxon>Pseudomonadales</taxon>
        <taxon>Pseudomonadaceae</taxon>
        <taxon>Pseudomonas</taxon>
    </lineage>
</organism>